<dbReference type="InterPro" id="IPR036412">
    <property type="entry name" value="HAD-like_sf"/>
</dbReference>
<comment type="caution">
    <text evidence="1">The sequence shown here is derived from an EMBL/GenBank/DDBJ whole genome shotgun (WGS) entry which is preliminary data.</text>
</comment>
<dbReference type="NCBIfam" id="TIGR01686">
    <property type="entry name" value="FkbH"/>
    <property type="match status" value="1"/>
</dbReference>
<dbReference type="Proteomes" id="UP001179181">
    <property type="component" value="Unassembled WGS sequence"/>
</dbReference>
<evidence type="ECO:0000313" key="2">
    <source>
        <dbReference type="Proteomes" id="UP001179181"/>
    </source>
</evidence>
<gene>
    <name evidence="1" type="ORF">FHS68_001478</name>
</gene>
<dbReference type="SUPFAM" id="SSF47336">
    <property type="entry name" value="ACP-like"/>
    <property type="match status" value="1"/>
</dbReference>
<organism evidence="1 2">
    <name type="scientific">Dyadobacter arcticus</name>
    <dbReference type="NCBI Taxonomy" id="1078754"/>
    <lineage>
        <taxon>Bacteria</taxon>
        <taxon>Pseudomonadati</taxon>
        <taxon>Bacteroidota</taxon>
        <taxon>Cytophagia</taxon>
        <taxon>Cytophagales</taxon>
        <taxon>Spirosomataceae</taxon>
        <taxon>Dyadobacter</taxon>
    </lineage>
</organism>
<dbReference type="Gene3D" id="1.10.1200.10">
    <property type="entry name" value="ACP-like"/>
    <property type="match status" value="1"/>
</dbReference>
<sequence length="681" mass="78058">MISPAQNVFIFTNFQASSFKTAVQWLIDSSYIGAGPVDDVYCRSFFEMSYFNIVDDSHVCILIDWSSFDSLRECEIECGAIAAFAENLKAEVNYASFSIYSFPVPEENTETILLKNSVETMLMLSWIRYKAIDQISGYCSVNNKFLLGLHALGCPFSPELLALASLDFVRYIWHQQKSPYKLIITDCDDTLWMGNAIEGDVLCTTDSSRRILQYLKRRQSDGVILSICTKSRKSDVVESFSTLKLPVDFDDFLASSFNVVSKPEAIQNQATRLAIDLGNVMVIDNDIRECYDIQQNLPQVTCICIPEDSSKVLDLLETDWVWGFDNSHSSYNDSYQRSLNHSEQISRNAFIEMHPKEDLHKILGLKWNVSKLELEDIPRVVELSHRARQWNNGFSSITDDFVLRWIQQENNAVRVLTATDKFGDYGLVGYIFYSIKDHYFIVEKMAMSCRMLYKGLEHVFLSHVIEDEGELDFRQIVVRFKPTERNTKMGAWLTNTFELIDAVDFRCSKELFKPMDIRNFELRTINDLETSLDSDRKGKMHRVDGTNFGRIDNKALWVARQLSDLSSFDKVYKSSLRMASIFAESNIPVSWSKLEKIVFNLWVTNGGPNTIQPDSDLFNEVRDSLFAMAFISIIEDEFKISIPAYSVFESTFSITEIAVLIECLTLLQIPLEELNDTISTL</sequence>
<evidence type="ECO:0000313" key="1">
    <source>
        <dbReference type="EMBL" id="NIJ52322.1"/>
    </source>
</evidence>
<name>A0ABX0UH29_9BACT</name>
<dbReference type="InterPro" id="IPR010037">
    <property type="entry name" value="FkbH_domain"/>
</dbReference>
<dbReference type="EMBL" id="JAASQJ010000001">
    <property type="protein sequence ID" value="NIJ52322.1"/>
    <property type="molecule type" value="Genomic_DNA"/>
</dbReference>
<proteinExistence type="predicted"/>
<protein>
    <submittedName>
        <fullName evidence="1">FkbH-like protein</fullName>
    </submittedName>
</protein>
<dbReference type="Gene3D" id="3.40.50.1000">
    <property type="entry name" value="HAD superfamily/HAD-like"/>
    <property type="match status" value="1"/>
</dbReference>
<dbReference type="SUPFAM" id="SSF56784">
    <property type="entry name" value="HAD-like"/>
    <property type="match status" value="1"/>
</dbReference>
<reference evidence="1 2" key="1">
    <citation type="submission" date="2020-03" db="EMBL/GenBank/DDBJ databases">
        <title>Genomic Encyclopedia of Type Strains, Phase IV (KMG-IV): sequencing the most valuable type-strain genomes for metagenomic binning, comparative biology and taxonomic classification.</title>
        <authorList>
            <person name="Goeker M."/>
        </authorList>
    </citation>
    <scope>NUCLEOTIDE SEQUENCE [LARGE SCALE GENOMIC DNA]</scope>
    <source>
        <strain evidence="1 2">DSM 102865</strain>
    </source>
</reference>
<keyword evidence="2" id="KW-1185">Reference proteome</keyword>
<dbReference type="InterPro" id="IPR036736">
    <property type="entry name" value="ACP-like_sf"/>
</dbReference>
<dbReference type="RefSeq" id="WP_167268531.1">
    <property type="nucleotide sequence ID" value="NZ_JAASQJ010000001.1"/>
</dbReference>
<accession>A0ABX0UH29</accession>
<dbReference type="InterPro" id="IPR023214">
    <property type="entry name" value="HAD_sf"/>
</dbReference>